<evidence type="ECO:0000259" key="2">
    <source>
        <dbReference type="Pfam" id="PF03771"/>
    </source>
</evidence>
<dbReference type="EMBL" id="JBHSFE010000007">
    <property type="protein sequence ID" value="MFC4607762.1"/>
    <property type="molecule type" value="Genomic_DNA"/>
</dbReference>
<reference evidence="4" key="1">
    <citation type="journal article" date="2019" name="Int. J. Syst. Evol. Microbiol.">
        <title>The Global Catalogue of Microorganisms (GCM) 10K type strain sequencing project: providing services to taxonomists for standard genome sequencing and annotation.</title>
        <authorList>
            <consortium name="The Broad Institute Genomics Platform"/>
            <consortium name="The Broad Institute Genome Sequencing Center for Infectious Disease"/>
            <person name="Wu L."/>
            <person name="Ma J."/>
        </authorList>
    </citation>
    <scope>NUCLEOTIDE SEQUENCE [LARGE SCALE GENOMIC DNA]</scope>
    <source>
        <strain evidence="4">CGMCC 4.7139</strain>
    </source>
</reference>
<dbReference type="Proteomes" id="UP001595993">
    <property type="component" value="Unassembled WGS sequence"/>
</dbReference>
<evidence type="ECO:0000313" key="4">
    <source>
        <dbReference type="Proteomes" id="UP001595993"/>
    </source>
</evidence>
<evidence type="ECO:0000256" key="1">
    <source>
        <dbReference type="SAM" id="MobiDB-lite"/>
    </source>
</evidence>
<organism evidence="3 4">
    <name type="scientific">Streptomyces maoxianensis</name>
    <dbReference type="NCBI Taxonomy" id="1459942"/>
    <lineage>
        <taxon>Bacteria</taxon>
        <taxon>Bacillati</taxon>
        <taxon>Actinomycetota</taxon>
        <taxon>Actinomycetes</taxon>
        <taxon>Kitasatosporales</taxon>
        <taxon>Streptomycetaceae</taxon>
        <taxon>Streptomyces</taxon>
    </lineage>
</organism>
<name>A0ABV9G4A1_9ACTN</name>
<dbReference type="Pfam" id="PF03771">
    <property type="entry name" value="SPDY"/>
    <property type="match status" value="2"/>
</dbReference>
<dbReference type="RefSeq" id="WP_381192820.1">
    <property type="nucleotide sequence ID" value="NZ_JBHSFE010000007.1"/>
</dbReference>
<accession>A0ABV9G4A1</accession>
<dbReference type="InterPro" id="IPR005523">
    <property type="entry name" value="DUF317_SPDY"/>
</dbReference>
<sequence length="287" mass="31070">MENIDPDALEPGTEVLVGPGYLAGPGNGRAVFDSLGNAEGWTKVVAFGTDTYYTSPCQRVRVANAVKSHYGGWTITFAEDPLGIPDWIVTFDRHTPDEVVAAFTATLVQGLPNHFADYLTGGKHYTGASPATVFGSHQWEAVPGSRPFHSVSPDGHAAYQMRVGWLHEYDELLAPEKSMWRMSAGVDPVYAPSWQAYFSRYTPQHLLTASAVAFTDPTFVGRAVHQIPERHRSLVDVHLPESAEPAPRTAAALARSSHAEGVPDRRPATAVASSPSLSHAAGSRRQR</sequence>
<feature type="domain" description="DUF317" evidence="2">
    <location>
        <begin position="152"/>
        <end position="218"/>
    </location>
</feature>
<protein>
    <submittedName>
        <fullName evidence="3">DUF317 domain-containing protein</fullName>
    </submittedName>
</protein>
<gene>
    <name evidence="3" type="ORF">ACFO9E_08030</name>
</gene>
<comment type="caution">
    <text evidence="3">The sequence shown here is derived from an EMBL/GenBank/DDBJ whole genome shotgun (WGS) entry which is preliminary data.</text>
</comment>
<feature type="region of interest" description="Disordered" evidence="1">
    <location>
        <begin position="242"/>
        <end position="287"/>
    </location>
</feature>
<evidence type="ECO:0000313" key="3">
    <source>
        <dbReference type="EMBL" id="MFC4607762.1"/>
    </source>
</evidence>
<feature type="compositionally biased region" description="Low complexity" evidence="1">
    <location>
        <begin position="242"/>
        <end position="256"/>
    </location>
</feature>
<feature type="compositionally biased region" description="Basic and acidic residues" evidence="1">
    <location>
        <begin position="257"/>
        <end position="267"/>
    </location>
</feature>
<proteinExistence type="predicted"/>
<keyword evidence="4" id="KW-1185">Reference proteome</keyword>
<feature type="domain" description="DUF317" evidence="2">
    <location>
        <begin position="54"/>
        <end position="109"/>
    </location>
</feature>